<evidence type="ECO:0000313" key="6">
    <source>
        <dbReference type="Proteomes" id="UP000199460"/>
    </source>
</evidence>
<dbReference type="RefSeq" id="WP_090430167.1">
    <property type="nucleotide sequence ID" value="NZ_CP040349.1"/>
</dbReference>
<feature type="signal peptide" evidence="3">
    <location>
        <begin position="1"/>
        <end position="18"/>
    </location>
</feature>
<feature type="chain" id="PRO_5011535579" evidence="3">
    <location>
        <begin position="19"/>
        <end position="243"/>
    </location>
</feature>
<evidence type="ECO:0000256" key="3">
    <source>
        <dbReference type="SAM" id="SignalP"/>
    </source>
</evidence>
<dbReference type="InterPro" id="IPR001638">
    <property type="entry name" value="Solute-binding_3/MltF_N"/>
</dbReference>
<evidence type="ECO:0000256" key="2">
    <source>
        <dbReference type="ARBA" id="ARBA00022729"/>
    </source>
</evidence>
<reference evidence="6" key="1">
    <citation type="submission" date="2016-10" db="EMBL/GenBank/DDBJ databases">
        <authorList>
            <person name="Varghese N."/>
            <person name="Submissions S."/>
        </authorList>
    </citation>
    <scope>NUCLEOTIDE SEQUENCE [LARGE SCALE GENOMIC DNA]</scope>
    <source>
        <strain evidence="6">JCM 18416</strain>
    </source>
</reference>
<dbReference type="Proteomes" id="UP000199460">
    <property type="component" value="Unassembled WGS sequence"/>
</dbReference>
<dbReference type="Pfam" id="PF00497">
    <property type="entry name" value="SBP_bac_3"/>
    <property type="match status" value="1"/>
</dbReference>
<dbReference type="OrthoDB" id="5562041at2"/>
<evidence type="ECO:0000313" key="5">
    <source>
        <dbReference type="EMBL" id="SDP71997.1"/>
    </source>
</evidence>
<comment type="similarity">
    <text evidence="1">Belongs to the bacterial solute-binding protein 3 family.</text>
</comment>
<gene>
    <name evidence="5" type="ORF">SAMN05216213_105146</name>
</gene>
<dbReference type="GeneID" id="300931615"/>
<dbReference type="PANTHER" id="PTHR35936">
    <property type="entry name" value="MEMBRANE-BOUND LYTIC MUREIN TRANSGLYCOSYLASE F"/>
    <property type="match status" value="1"/>
</dbReference>
<accession>A0A1H0V0L9</accession>
<dbReference type="EMBL" id="FNJJ01000005">
    <property type="protein sequence ID" value="SDP71997.1"/>
    <property type="molecule type" value="Genomic_DNA"/>
</dbReference>
<evidence type="ECO:0000256" key="1">
    <source>
        <dbReference type="ARBA" id="ARBA00010333"/>
    </source>
</evidence>
<evidence type="ECO:0000259" key="4">
    <source>
        <dbReference type="SMART" id="SM00062"/>
    </source>
</evidence>
<protein>
    <submittedName>
        <fullName evidence="5">Polar amino acid transport system substrate-binding protein</fullName>
    </submittedName>
</protein>
<dbReference type="PANTHER" id="PTHR35936:SF25">
    <property type="entry name" value="ABC TRANSPORTER SUBSTRATE-BINDING PROTEIN"/>
    <property type="match status" value="1"/>
</dbReference>
<keyword evidence="2 3" id="KW-0732">Signal</keyword>
<dbReference type="SMART" id="SM00062">
    <property type="entry name" value="PBPb"/>
    <property type="match status" value="1"/>
</dbReference>
<name>A0A1H0V0L9_9GAMM</name>
<organism evidence="5 6">
    <name type="scientific">Ectopseudomonas guguanensis</name>
    <dbReference type="NCBI Taxonomy" id="1198456"/>
    <lineage>
        <taxon>Bacteria</taxon>
        <taxon>Pseudomonadati</taxon>
        <taxon>Pseudomonadota</taxon>
        <taxon>Gammaproteobacteria</taxon>
        <taxon>Pseudomonadales</taxon>
        <taxon>Pseudomonadaceae</taxon>
        <taxon>Ectopseudomonas</taxon>
    </lineage>
</organism>
<proteinExistence type="inferred from homology"/>
<feature type="domain" description="Solute-binding protein family 3/N-terminal" evidence="4">
    <location>
        <begin position="22"/>
        <end position="241"/>
    </location>
</feature>
<dbReference type="Gene3D" id="3.40.190.10">
    <property type="entry name" value="Periplasmic binding protein-like II"/>
    <property type="match status" value="2"/>
</dbReference>
<keyword evidence="6" id="KW-1185">Reference proteome</keyword>
<dbReference type="SUPFAM" id="SSF53850">
    <property type="entry name" value="Periplasmic binding protein-like II"/>
    <property type="match status" value="1"/>
</dbReference>
<dbReference type="AlphaFoldDB" id="A0A1H0V0L9"/>
<sequence>MPALRVWLLLLLLSPALAAAEALRLVADPWPPFNDQTLPGKGLASDLVEQALKRAGYTTSYAEVPWERAVRGLKRGDYDVLINAWYSLERTEYGYYSQPYLVNRIRFLQRKGSRIRFETLADLYPYTIAVIRGYAYSKEFDSDPYLLKVGVGSFEIAARMLHAGRVQLTLEDELVARHVLAGTLSPLRDELEFLPQPLSENGLHILVRRSHPRYREIARRFDAAIQAMSDDGSYAATLQRHTP</sequence>